<evidence type="ECO:0000256" key="5">
    <source>
        <dbReference type="PIRSR" id="PIRSR000149-3"/>
    </source>
</evidence>
<dbReference type="InterPro" id="IPR000846">
    <property type="entry name" value="DapB_N"/>
</dbReference>
<dbReference type="SUPFAM" id="SSF55347">
    <property type="entry name" value="Glyceraldehyde-3-phosphate dehydrogenase-like, C-terminal domain"/>
    <property type="match status" value="1"/>
</dbReference>
<evidence type="ECO:0000313" key="8">
    <source>
        <dbReference type="Proteomes" id="UP000617531"/>
    </source>
</evidence>
<comment type="caution">
    <text evidence="7">The sequence shown here is derived from an EMBL/GenBank/DDBJ whole genome shotgun (WGS) entry which is preliminary data.</text>
</comment>
<dbReference type="GO" id="GO:0006096">
    <property type="term" value="P:glycolytic process"/>
    <property type="evidence" value="ECO:0007669"/>
    <property type="project" value="InterPro"/>
</dbReference>
<dbReference type="RefSeq" id="WP_191282577.1">
    <property type="nucleotide sequence ID" value="NZ_BNAI01000002.1"/>
</dbReference>
<dbReference type="CDD" id="cd02278">
    <property type="entry name" value="GAPDH_II_N"/>
    <property type="match status" value="1"/>
</dbReference>
<dbReference type="GO" id="GO:0051287">
    <property type="term" value="F:NAD binding"/>
    <property type="evidence" value="ECO:0007669"/>
    <property type="project" value="InterPro"/>
</dbReference>
<dbReference type="GO" id="GO:0005737">
    <property type="term" value="C:cytoplasm"/>
    <property type="evidence" value="ECO:0007669"/>
    <property type="project" value="InterPro"/>
</dbReference>
<dbReference type="GO" id="GO:0009089">
    <property type="term" value="P:lysine biosynthetic process via diaminopimelate"/>
    <property type="evidence" value="ECO:0007669"/>
    <property type="project" value="InterPro"/>
</dbReference>
<evidence type="ECO:0000256" key="1">
    <source>
        <dbReference type="ARBA" id="ARBA00022857"/>
    </source>
</evidence>
<dbReference type="HAMAP" id="MF_00559">
    <property type="entry name" value="G3P_dehdrog_arch"/>
    <property type="match status" value="1"/>
</dbReference>
<dbReference type="InterPro" id="IPR006436">
    <property type="entry name" value="Glyceraldehyde-3-P_DH_2_arc"/>
</dbReference>
<evidence type="ECO:0000256" key="4">
    <source>
        <dbReference type="PIRSR" id="PIRSR000149-1"/>
    </source>
</evidence>
<evidence type="ECO:0000259" key="6">
    <source>
        <dbReference type="SMART" id="SM00846"/>
    </source>
</evidence>
<dbReference type="PROSITE" id="PS00071">
    <property type="entry name" value="GAPDH"/>
    <property type="match status" value="1"/>
</dbReference>
<dbReference type="SMART" id="SM00846">
    <property type="entry name" value="Gp_dh_N"/>
    <property type="match status" value="1"/>
</dbReference>
<dbReference type="InterPro" id="IPR020829">
    <property type="entry name" value="GlycerAld_3-P_DH_cat"/>
</dbReference>
<dbReference type="InterPro" id="IPR020831">
    <property type="entry name" value="GlycerAld/Erythrose_P_DH"/>
</dbReference>
<dbReference type="EMBL" id="BNAI01000002">
    <property type="protein sequence ID" value="GHF12833.1"/>
    <property type="molecule type" value="Genomic_DNA"/>
</dbReference>
<dbReference type="PIRSF" id="PIRSF000149">
    <property type="entry name" value="GAP_DH"/>
    <property type="match status" value="1"/>
</dbReference>
<dbReference type="CDD" id="cd18127">
    <property type="entry name" value="GAPDH_II_C"/>
    <property type="match status" value="1"/>
</dbReference>
<proteinExistence type="inferred from homology"/>
<dbReference type="GO" id="GO:0050661">
    <property type="term" value="F:NADP binding"/>
    <property type="evidence" value="ECO:0007669"/>
    <property type="project" value="InterPro"/>
</dbReference>
<organism evidence="7 8">
    <name type="scientific">Pseudolysinimonas yzui</name>
    <dbReference type="NCBI Taxonomy" id="2708254"/>
    <lineage>
        <taxon>Bacteria</taxon>
        <taxon>Bacillati</taxon>
        <taxon>Actinomycetota</taxon>
        <taxon>Actinomycetes</taxon>
        <taxon>Micrococcales</taxon>
        <taxon>Microbacteriaceae</taxon>
        <taxon>Pseudolysinimonas</taxon>
    </lineage>
</organism>
<dbReference type="AlphaFoldDB" id="A0A8J3M175"/>
<dbReference type="GO" id="GO:0016620">
    <property type="term" value="F:oxidoreductase activity, acting on the aldehyde or oxo group of donors, NAD or NADP as acceptor"/>
    <property type="evidence" value="ECO:0007669"/>
    <property type="project" value="InterPro"/>
</dbReference>
<dbReference type="InterPro" id="IPR020828">
    <property type="entry name" value="GlycerAld_3-P_DH_NAD(P)-bd"/>
</dbReference>
<reference evidence="7" key="1">
    <citation type="journal article" date="2014" name="Int. J. Syst. Evol. Microbiol.">
        <title>Complete genome sequence of Corynebacterium casei LMG S-19264T (=DSM 44701T), isolated from a smear-ripened cheese.</title>
        <authorList>
            <consortium name="US DOE Joint Genome Institute (JGI-PGF)"/>
            <person name="Walter F."/>
            <person name="Albersmeier A."/>
            <person name="Kalinowski J."/>
            <person name="Ruckert C."/>
        </authorList>
    </citation>
    <scope>NUCLEOTIDE SEQUENCE</scope>
    <source>
        <strain evidence="7">CGMCC 1.16548</strain>
    </source>
</reference>
<keyword evidence="8" id="KW-1185">Reference proteome</keyword>
<accession>A0A8J3M175</accession>
<feature type="binding site" evidence="5">
    <location>
        <position position="35"/>
    </location>
    <ligand>
        <name>NAD(+)</name>
        <dbReference type="ChEBI" id="CHEBI:57540"/>
    </ligand>
</feature>
<evidence type="ECO:0000256" key="2">
    <source>
        <dbReference type="ARBA" id="ARBA00023002"/>
    </source>
</evidence>
<dbReference type="Pfam" id="PF02800">
    <property type="entry name" value="Gp_dh_C"/>
    <property type="match status" value="1"/>
</dbReference>
<dbReference type="Gene3D" id="3.30.360.10">
    <property type="entry name" value="Dihydrodipicolinate Reductase, domain 2"/>
    <property type="match status" value="1"/>
</dbReference>
<evidence type="ECO:0000256" key="3">
    <source>
        <dbReference type="ARBA" id="ARBA00023027"/>
    </source>
</evidence>
<sequence>MRKIRVGVNGYGVIGKRVADAVFLQPDMELVGVADIATDWRIQSAANRLPLFASTPDAQAAMAAAGLRPLGTLDELLERSDIIIDTTPKHVAAGNLERYRTAGVKAVFQGGESHATTGHSFVAQANYESALGRDTTRVVSCNTTSIVRVLGALDGAGLLRRARGVLIRRATDPWESHLGGIMNTMVPEPTIPSHQGPDAQTVLPGLDLVTIAAKGAHTQTHNHYWTLQLTREASRDEVLDALRAAPRIAFIRMSDGLVALNSTIELMRDLGRPRGDMWEVAVWEDLVTVQGDEAFLTYQVYNEAIVVPETIDAIRALTGTAPDAATSMKITDDTLGMRSDFLRPAESPR</sequence>
<keyword evidence="3 5" id="KW-0520">NAD</keyword>
<dbReference type="NCBIfam" id="NF003251">
    <property type="entry name" value="PRK04207.1"/>
    <property type="match status" value="1"/>
</dbReference>
<evidence type="ECO:0000313" key="7">
    <source>
        <dbReference type="EMBL" id="GHF12833.1"/>
    </source>
</evidence>
<keyword evidence="2" id="KW-0560">Oxidoreductase</keyword>
<feature type="binding site" evidence="5">
    <location>
        <position position="302"/>
    </location>
    <ligand>
        <name>NAD(+)</name>
        <dbReference type="ChEBI" id="CHEBI:57540"/>
    </ligand>
</feature>
<protein>
    <submittedName>
        <fullName evidence="7">Glyceraldehyde-3-phosphate dehydrogenase</fullName>
    </submittedName>
</protein>
<dbReference type="Gene3D" id="3.40.50.720">
    <property type="entry name" value="NAD(P)-binding Rossmann-like Domain"/>
    <property type="match status" value="1"/>
</dbReference>
<feature type="active site" description="Nucleophile" evidence="4">
    <location>
        <position position="141"/>
    </location>
</feature>
<keyword evidence="5" id="KW-0547">Nucleotide-binding</keyword>
<dbReference type="GO" id="GO:0008839">
    <property type="term" value="F:4-hydroxy-tetrahydrodipicolinate reductase"/>
    <property type="evidence" value="ECO:0007669"/>
    <property type="project" value="InterPro"/>
</dbReference>
<dbReference type="SUPFAM" id="SSF51735">
    <property type="entry name" value="NAD(P)-binding Rossmann-fold domains"/>
    <property type="match status" value="1"/>
</dbReference>
<name>A0A8J3M175_9MICO</name>
<gene>
    <name evidence="7" type="ORF">GCM10011600_12020</name>
</gene>
<dbReference type="Proteomes" id="UP000617531">
    <property type="component" value="Unassembled WGS sequence"/>
</dbReference>
<dbReference type="InterPro" id="IPR020830">
    <property type="entry name" value="GlycerAld_3-P_DH_AS"/>
</dbReference>
<dbReference type="NCBIfam" id="TIGR01546">
    <property type="entry name" value="GAPDH-II_archae"/>
    <property type="match status" value="1"/>
</dbReference>
<reference evidence="7" key="2">
    <citation type="submission" date="2020-09" db="EMBL/GenBank/DDBJ databases">
        <authorList>
            <person name="Sun Q."/>
            <person name="Zhou Y."/>
        </authorList>
    </citation>
    <scope>NUCLEOTIDE SEQUENCE</scope>
    <source>
        <strain evidence="7">CGMCC 1.16548</strain>
    </source>
</reference>
<keyword evidence="1" id="KW-0521">NADP</keyword>
<dbReference type="InterPro" id="IPR036291">
    <property type="entry name" value="NAD(P)-bd_dom_sf"/>
</dbReference>
<feature type="domain" description="Glyceraldehyde 3-phosphate dehydrogenase NAD(P) binding" evidence="6">
    <location>
        <begin position="4"/>
        <end position="141"/>
    </location>
</feature>
<dbReference type="Pfam" id="PF01113">
    <property type="entry name" value="DapB_N"/>
    <property type="match status" value="1"/>
</dbReference>